<evidence type="ECO:0000313" key="3">
    <source>
        <dbReference type="Proteomes" id="UP000028981"/>
    </source>
</evidence>
<dbReference type="InterPro" id="IPR018964">
    <property type="entry name" value="Phage_phiJL001_Gp84_C"/>
</dbReference>
<dbReference type="OrthoDB" id="1633386at2"/>
<dbReference type="Pfam" id="PF09356">
    <property type="entry name" value="Phage_BR0599"/>
    <property type="match status" value="1"/>
</dbReference>
<dbReference type="Pfam" id="PF09931">
    <property type="entry name" value="Phage_phiJL001_Gp84_N"/>
    <property type="match status" value="1"/>
</dbReference>
<dbReference type="AlphaFoldDB" id="A0A087LXK1"/>
<comment type="caution">
    <text evidence="2">The sequence shown here is derived from an EMBL/GenBank/DDBJ whole genome shotgun (WGS) entry which is preliminary data.</text>
</comment>
<dbReference type="RefSeq" id="WP_035086594.1">
    <property type="nucleotide sequence ID" value="NZ_JQGC01000027.1"/>
</dbReference>
<dbReference type="STRING" id="46914.JP75_21535"/>
<name>A0A087LXK1_9HYPH</name>
<dbReference type="InterPro" id="IPR011928">
    <property type="entry name" value="Phage_phiJL001_Gp84"/>
</dbReference>
<feature type="domain" description="Bacteriophage phiJL001 Gp84 C-terminal" evidence="1">
    <location>
        <begin position="195"/>
        <end position="277"/>
    </location>
</feature>
<evidence type="ECO:0000313" key="2">
    <source>
        <dbReference type="EMBL" id="KFL29354.1"/>
    </source>
</evidence>
<gene>
    <name evidence="2" type="ORF">JP75_21535</name>
</gene>
<protein>
    <recommendedName>
        <fullName evidence="1">Bacteriophage phiJL001 Gp84 C-terminal domain-containing protein</fullName>
    </recommendedName>
</protein>
<proteinExistence type="predicted"/>
<dbReference type="Proteomes" id="UP000028981">
    <property type="component" value="Unassembled WGS sequence"/>
</dbReference>
<dbReference type="EMBL" id="JQGC01000027">
    <property type="protein sequence ID" value="KFL29354.1"/>
    <property type="molecule type" value="Genomic_DNA"/>
</dbReference>
<evidence type="ECO:0000259" key="1">
    <source>
        <dbReference type="Pfam" id="PF09356"/>
    </source>
</evidence>
<organism evidence="2 3">
    <name type="scientific">Devosia riboflavina</name>
    <dbReference type="NCBI Taxonomy" id="46914"/>
    <lineage>
        <taxon>Bacteria</taxon>
        <taxon>Pseudomonadati</taxon>
        <taxon>Pseudomonadota</taxon>
        <taxon>Alphaproteobacteria</taxon>
        <taxon>Hyphomicrobiales</taxon>
        <taxon>Devosiaceae</taxon>
        <taxon>Devosia</taxon>
    </lineage>
</organism>
<accession>A0A087LXK1</accession>
<sequence>MKTVGAGLAAHLDQGETTLAHCWRVLRGDGVVLGFTDHDVELVVSGTACRPMHGLVGGEVPARLGAQVETGEVLGILHHDAIDDEDIALGRYDGARVETWLVNWAEPSQNLLLRLDTIGEIVREDGTFRAELRSAQEALNAVRGRLYHGLCDAVVGDARCGVTLAVPGRTGVATVVSVVDPFRVLVSGLSGFAEDWFAFGMGQWSGGKRMASKDAVLTHRKGAGGDLLGFGQRVGDWVVAGDVFAVTAGCDRRFTTCKAKFGNGVNFRGFPHVPGSDYVLRYPREGDALDGRAVVP</sequence>
<keyword evidence="3" id="KW-1185">Reference proteome</keyword>
<dbReference type="NCBIfam" id="TIGR02218">
    <property type="entry name" value="phg_TIGR02218"/>
    <property type="match status" value="1"/>
</dbReference>
<reference evidence="2 3" key="1">
    <citation type="submission" date="2014-08" db="EMBL/GenBank/DDBJ databases">
        <authorList>
            <person name="Hassan Y.I."/>
            <person name="Lepp D."/>
            <person name="Zhou T."/>
        </authorList>
    </citation>
    <scope>NUCLEOTIDE SEQUENCE [LARGE SCALE GENOMIC DNA]</scope>
    <source>
        <strain evidence="2 3">IFO13584</strain>
    </source>
</reference>